<dbReference type="AlphaFoldDB" id="A0A5C1Q9G0"/>
<dbReference type="GO" id="GO:0006352">
    <property type="term" value="P:DNA-templated transcription initiation"/>
    <property type="evidence" value="ECO:0007669"/>
    <property type="project" value="InterPro"/>
</dbReference>
<evidence type="ECO:0000256" key="1">
    <source>
        <dbReference type="ARBA" id="ARBA00010641"/>
    </source>
</evidence>
<dbReference type="Pfam" id="PF08281">
    <property type="entry name" value="Sigma70_r4_2"/>
    <property type="match status" value="1"/>
</dbReference>
<dbReference type="Gene3D" id="1.10.1740.10">
    <property type="match status" value="1"/>
</dbReference>
<keyword evidence="8" id="KW-1185">Reference proteome</keyword>
<dbReference type="KEGG" id="sper:EW093_02045"/>
<proteinExistence type="inferred from homology"/>
<evidence type="ECO:0000256" key="2">
    <source>
        <dbReference type="ARBA" id="ARBA00023015"/>
    </source>
</evidence>
<dbReference type="Pfam" id="PF04542">
    <property type="entry name" value="Sigma70_r2"/>
    <property type="match status" value="1"/>
</dbReference>
<dbReference type="GO" id="GO:0003677">
    <property type="term" value="F:DNA binding"/>
    <property type="evidence" value="ECO:0007669"/>
    <property type="project" value="InterPro"/>
</dbReference>
<dbReference type="GO" id="GO:0016987">
    <property type="term" value="F:sigma factor activity"/>
    <property type="evidence" value="ECO:0007669"/>
    <property type="project" value="UniProtKB-KW"/>
</dbReference>
<gene>
    <name evidence="7" type="ORF">EW093_02045</name>
</gene>
<evidence type="ECO:0000256" key="4">
    <source>
        <dbReference type="ARBA" id="ARBA00023163"/>
    </source>
</evidence>
<dbReference type="CDD" id="cd06171">
    <property type="entry name" value="Sigma70_r4"/>
    <property type="match status" value="1"/>
</dbReference>
<reference evidence="7 8" key="1">
    <citation type="submission" date="2019-02" db="EMBL/GenBank/DDBJ databases">
        <authorList>
            <person name="Fomenkov A."/>
            <person name="Dubinina G."/>
            <person name="Grabovich M."/>
            <person name="Vincze T."/>
            <person name="Roberts R.J."/>
        </authorList>
    </citation>
    <scope>NUCLEOTIDE SEQUENCE [LARGE SCALE GENOMIC DNA]</scope>
    <source>
        <strain evidence="7 8">P</strain>
    </source>
</reference>
<dbReference type="Gene3D" id="1.10.10.10">
    <property type="entry name" value="Winged helix-like DNA-binding domain superfamily/Winged helix DNA-binding domain"/>
    <property type="match status" value="1"/>
</dbReference>
<evidence type="ECO:0000259" key="5">
    <source>
        <dbReference type="Pfam" id="PF04542"/>
    </source>
</evidence>
<dbReference type="EMBL" id="CP035807">
    <property type="protein sequence ID" value="QEN03529.1"/>
    <property type="molecule type" value="Genomic_DNA"/>
</dbReference>
<dbReference type="SUPFAM" id="SSF88946">
    <property type="entry name" value="Sigma2 domain of RNA polymerase sigma factors"/>
    <property type="match status" value="1"/>
</dbReference>
<protein>
    <submittedName>
        <fullName evidence="7">RNA polymerase sigma factor</fullName>
    </submittedName>
</protein>
<dbReference type="InterPro" id="IPR014284">
    <property type="entry name" value="RNA_pol_sigma-70_dom"/>
</dbReference>
<keyword evidence="2" id="KW-0805">Transcription regulation</keyword>
<dbReference type="InterPro" id="IPR007627">
    <property type="entry name" value="RNA_pol_sigma70_r2"/>
</dbReference>
<comment type="similarity">
    <text evidence="1">Belongs to the sigma-70 factor family. ECF subfamily.</text>
</comment>
<evidence type="ECO:0000259" key="6">
    <source>
        <dbReference type="Pfam" id="PF08281"/>
    </source>
</evidence>
<organism evidence="7 8">
    <name type="scientific">Thiospirochaeta perfilievii</name>
    <dbReference type="NCBI Taxonomy" id="252967"/>
    <lineage>
        <taxon>Bacteria</taxon>
        <taxon>Pseudomonadati</taxon>
        <taxon>Spirochaetota</taxon>
        <taxon>Spirochaetia</taxon>
        <taxon>Spirochaetales</taxon>
        <taxon>Spirochaetaceae</taxon>
        <taxon>Thiospirochaeta</taxon>
    </lineage>
</organism>
<dbReference type="PANTHER" id="PTHR43133:SF51">
    <property type="entry name" value="RNA POLYMERASE SIGMA FACTOR"/>
    <property type="match status" value="1"/>
</dbReference>
<keyword evidence="3" id="KW-0731">Sigma factor</keyword>
<feature type="domain" description="RNA polymerase sigma-70 region 2" evidence="5">
    <location>
        <begin position="15"/>
        <end position="80"/>
    </location>
</feature>
<name>A0A5C1Q9G0_9SPIO</name>
<dbReference type="NCBIfam" id="TIGR02937">
    <property type="entry name" value="sigma70-ECF"/>
    <property type="match status" value="1"/>
</dbReference>
<dbReference type="OrthoDB" id="9784984at2"/>
<dbReference type="SUPFAM" id="SSF88659">
    <property type="entry name" value="Sigma3 and sigma4 domains of RNA polymerase sigma factors"/>
    <property type="match status" value="1"/>
</dbReference>
<dbReference type="RefSeq" id="WP_149566787.1">
    <property type="nucleotide sequence ID" value="NZ_CP035807.1"/>
</dbReference>
<keyword evidence="4" id="KW-0804">Transcription</keyword>
<evidence type="ECO:0000313" key="7">
    <source>
        <dbReference type="EMBL" id="QEN03529.1"/>
    </source>
</evidence>
<evidence type="ECO:0000256" key="3">
    <source>
        <dbReference type="ARBA" id="ARBA00023082"/>
    </source>
</evidence>
<dbReference type="PANTHER" id="PTHR43133">
    <property type="entry name" value="RNA POLYMERASE ECF-TYPE SIGMA FACTO"/>
    <property type="match status" value="1"/>
</dbReference>
<sequence length="172" mass="20389">MKEMIKKDKEVFNWLVTNYYSRVYKTSLFYLKNRDDALDITQDVFIKAFDKIDFSKTSNSKFPILFIIAKNLSLNRLKSRGYKCEGLVDYDLKSKIKTPEEDYIEFELKKEIQEYLNKLPPKDREILILKHFRDCSYSEISEILGIPIGTVMSRLYSARKKMGEYLKGEYNG</sequence>
<dbReference type="InterPro" id="IPR036388">
    <property type="entry name" value="WH-like_DNA-bd_sf"/>
</dbReference>
<dbReference type="Proteomes" id="UP000323824">
    <property type="component" value="Chromosome"/>
</dbReference>
<dbReference type="InterPro" id="IPR013324">
    <property type="entry name" value="RNA_pol_sigma_r3/r4-like"/>
</dbReference>
<evidence type="ECO:0000313" key="8">
    <source>
        <dbReference type="Proteomes" id="UP000323824"/>
    </source>
</evidence>
<accession>A0A5C1Q9G0</accession>
<reference evidence="7 8" key="2">
    <citation type="submission" date="2019-09" db="EMBL/GenBank/DDBJ databases">
        <title>Complete Genome Sequence and Methylome Analysis of free living Spirochaetas.</title>
        <authorList>
            <person name="Leshcheva N."/>
            <person name="Mikheeva N."/>
        </authorList>
    </citation>
    <scope>NUCLEOTIDE SEQUENCE [LARGE SCALE GENOMIC DNA]</scope>
    <source>
        <strain evidence="7 8">P</strain>
    </source>
</reference>
<dbReference type="InterPro" id="IPR039425">
    <property type="entry name" value="RNA_pol_sigma-70-like"/>
</dbReference>
<dbReference type="InterPro" id="IPR013249">
    <property type="entry name" value="RNA_pol_sigma70_r4_t2"/>
</dbReference>
<dbReference type="InterPro" id="IPR013325">
    <property type="entry name" value="RNA_pol_sigma_r2"/>
</dbReference>
<feature type="domain" description="RNA polymerase sigma factor 70 region 4 type 2" evidence="6">
    <location>
        <begin position="110"/>
        <end position="162"/>
    </location>
</feature>